<evidence type="ECO:0000313" key="3">
    <source>
        <dbReference type="Proteomes" id="UP000092177"/>
    </source>
</evidence>
<sequence>MPAKPGLLLEESSVEELRLDGFAPPPIVAFSPWWWWCGGGGWLLSTSSHRFHATTGRGLLAMDGERTDEPEDCESIRPLPLPFALAWRDRAVWTVIVMIAWGALLISQAARSCNQSLGNQQDNPSPEPPRRPNADDFISFQPAGPSHPPPPPLRYQIPAVTACNTERTGPRPRRRWTNVSAAK</sequence>
<proteinExistence type="predicted"/>
<comment type="caution">
    <text evidence="2">The sequence shown here is derived from an EMBL/GenBank/DDBJ whole genome shotgun (WGS) entry which is preliminary data.</text>
</comment>
<keyword evidence="3" id="KW-1185">Reference proteome</keyword>
<reference evidence="3" key="1">
    <citation type="journal article" date="2017" name="BMC Genomics">
        <title>Gapless genome assembly of Colletotrichum higginsianum reveals chromosome structure and association of transposable elements with secondary metabolite gene clusters.</title>
        <authorList>
            <person name="Dallery J.-F."/>
            <person name="Lapalu N."/>
            <person name="Zampounis A."/>
            <person name="Pigne S."/>
            <person name="Luyten I."/>
            <person name="Amselem J."/>
            <person name="Wittenberg A.H.J."/>
            <person name="Zhou S."/>
            <person name="de Queiroz M.V."/>
            <person name="Robin G.P."/>
            <person name="Auger A."/>
            <person name="Hainaut M."/>
            <person name="Henrissat B."/>
            <person name="Kim K.-T."/>
            <person name="Lee Y.-H."/>
            <person name="Lespinet O."/>
            <person name="Schwartz D.C."/>
            <person name="Thon M.R."/>
            <person name="O'Connell R.J."/>
        </authorList>
    </citation>
    <scope>NUCLEOTIDE SEQUENCE [LARGE SCALE GENOMIC DNA]</scope>
    <source>
        <strain evidence="3">IMI 349063</strain>
    </source>
</reference>
<gene>
    <name evidence="2" type="ORF">CH63R_07348</name>
</gene>
<accession>A0A1B7Y927</accession>
<feature type="region of interest" description="Disordered" evidence="1">
    <location>
        <begin position="115"/>
        <end position="183"/>
    </location>
</feature>
<protein>
    <submittedName>
        <fullName evidence="2">Uncharacterized protein</fullName>
    </submittedName>
</protein>
<dbReference type="GeneID" id="28866430"/>
<dbReference type="AlphaFoldDB" id="A0A1B7Y927"/>
<dbReference type="VEuPathDB" id="FungiDB:CH63R_07348"/>
<feature type="compositionally biased region" description="Polar residues" evidence="1">
    <location>
        <begin position="115"/>
        <end position="124"/>
    </location>
</feature>
<dbReference type="KEGG" id="chig:CH63R_07348"/>
<dbReference type="EMBL" id="LTAN01000005">
    <property type="protein sequence ID" value="OBR08583.1"/>
    <property type="molecule type" value="Genomic_DNA"/>
</dbReference>
<organism evidence="2 3">
    <name type="scientific">Colletotrichum higginsianum (strain IMI 349063)</name>
    <name type="common">Crucifer anthracnose fungus</name>
    <dbReference type="NCBI Taxonomy" id="759273"/>
    <lineage>
        <taxon>Eukaryota</taxon>
        <taxon>Fungi</taxon>
        <taxon>Dikarya</taxon>
        <taxon>Ascomycota</taxon>
        <taxon>Pezizomycotina</taxon>
        <taxon>Sordariomycetes</taxon>
        <taxon>Hypocreomycetidae</taxon>
        <taxon>Glomerellales</taxon>
        <taxon>Glomerellaceae</taxon>
        <taxon>Colletotrichum</taxon>
        <taxon>Colletotrichum destructivum species complex</taxon>
    </lineage>
</organism>
<evidence type="ECO:0000256" key="1">
    <source>
        <dbReference type="SAM" id="MobiDB-lite"/>
    </source>
</evidence>
<dbReference type="Proteomes" id="UP000092177">
    <property type="component" value="Chromosome 5"/>
</dbReference>
<name>A0A1B7Y927_COLHI</name>
<dbReference type="RefSeq" id="XP_018157101.1">
    <property type="nucleotide sequence ID" value="XM_018302323.1"/>
</dbReference>
<evidence type="ECO:0000313" key="2">
    <source>
        <dbReference type="EMBL" id="OBR08583.1"/>
    </source>
</evidence>